<dbReference type="RefSeq" id="XP_046076909.1">
    <property type="nucleotide sequence ID" value="XM_046213628.1"/>
</dbReference>
<protein>
    <submittedName>
        <fullName evidence="1">Uncharacterized protein</fullName>
    </submittedName>
</protein>
<proteinExistence type="predicted"/>
<dbReference type="AlphaFoldDB" id="A0AAD4L1G4"/>
<accession>A0AAD4L1G4</accession>
<dbReference type="GeneID" id="70243915"/>
<sequence>MATLANVTLKNLNNQYGMVIPPISLPLFRTLLLGRPSGGLYSMRKCVRPVGLSVHVFTATVIEIQPSSLQRSQGTLWRLSIVSELSQRLQRVFNVEGDKFAVPPYGKPCVRMRLVTAKEFNEIDDSLARRFEKETKIHMMTENIDLNKMTNPEFGFEIGGTRFHTRHFVVERGEEIEKLTLVYDYIGPQPTPKT</sequence>
<reference evidence="1" key="1">
    <citation type="submission" date="2021-12" db="EMBL/GenBank/DDBJ databases">
        <title>Convergent genome expansion in fungi linked to evolution of root-endophyte symbiosis.</title>
        <authorList>
            <consortium name="DOE Joint Genome Institute"/>
            <person name="Ke Y.-H."/>
            <person name="Bonito G."/>
            <person name="Liao H.-L."/>
            <person name="Looney B."/>
            <person name="Rojas-Flechas A."/>
            <person name="Nash J."/>
            <person name="Hameed K."/>
            <person name="Schadt C."/>
            <person name="Martin F."/>
            <person name="Crous P.W."/>
            <person name="Miettinen O."/>
            <person name="Magnuson J.K."/>
            <person name="Labbe J."/>
            <person name="Jacobson D."/>
            <person name="Doktycz M.J."/>
            <person name="Veneault-Fourrey C."/>
            <person name="Kuo A."/>
            <person name="Mondo S."/>
            <person name="Calhoun S."/>
            <person name="Riley R."/>
            <person name="Ohm R."/>
            <person name="LaButti K."/>
            <person name="Andreopoulos B."/>
            <person name="Pangilinan J."/>
            <person name="Nolan M."/>
            <person name="Tritt A."/>
            <person name="Clum A."/>
            <person name="Lipzen A."/>
            <person name="Daum C."/>
            <person name="Barry K."/>
            <person name="Grigoriev I.V."/>
            <person name="Vilgalys R."/>
        </authorList>
    </citation>
    <scope>NUCLEOTIDE SEQUENCE</scope>
    <source>
        <strain evidence="1">PMI_201</strain>
    </source>
</reference>
<comment type="caution">
    <text evidence="1">The sequence shown here is derived from an EMBL/GenBank/DDBJ whole genome shotgun (WGS) entry which is preliminary data.</text>
</comment>
<gene>
    <name evidence="1" type="ORF">BGW36DRAFT_355288</name>
</gene>
<organism evidence="1 2">
    <name type="scientific">Talaromyces proteolyticus</name>
    <dbReference type="NCBI Taxonomy" id="1131652"/>
    <lineage>
        <taxon>Eukaryota</taxon>
        <taxon>Fungi</taxon>
        <taxon>Dikarya</taxon>
        <taxon>Ascomycota</taxon>
        <taxon>Pezizomycotina</taxon>
        <taxon>Eurotiomycetes</taxon>
        <taxon>Eurotiomycetidae</taxon>
        <taxon>Eurotiales</taxon>
        <taxon>Trichocomaceae</taxon>
        <taxon>Talaromyces</taxon>
        <taxon>Talaromyces sect. Bacilispori</taxon>
    </lineage>
</organism>
<evidence type="ECO:0000313" key="2">
    <source>
        <dbReference type="Proteomes" id="UP001201262"/>
    </source>
</evidence>
<evidence type="ECO:0000313" key="1">
    <source>
        <dbReference type="EMBL" id="KAH8703891.1"/>
    </source>
</evidence>
<dbReference type="EMBL" id="JAJTJA010000002">
    <property type="protein sequence ID" value="KAH8703891.1"/>
    <property type="molecule type" value="Genomic_DNA"/>
</dbReference>
<keyword evidence="2" id="KW-1185">Reference proteome</keyword>
<dbReference type="Proteomes" id="UP001201262">
    <property type="component" value="Unassembled WGS sequence"/>
</dbReference>
<name>A0AAD4L1G4_9EURO</name>